<evidence type="ECO:0000256" key="3">
    <source>
        <dbReference type="ARBA" id="ARBA00022603"/>
    </source>
</evidence>
<sequence>MLARLLPRSTASARLRLTTVGLRYRSTLYQPSSSYVKKQKTKEDLEKEEFEKQLKSDNWFIRWGAKLRTKDFQKKMTWYYIGAYILFLVFGYKYMNGVWRRDKEIEEITAKEADGRLNEYQTLRLKELTGKTRTRDILKLEEYSKLKEQGVEDFDNVVIDTVKGTNQSNENILPARDTTPFYDSKAEEYDAEIDWEEMLVFMGRRRKWLMNHCKGDVLEVACGTGRNIKYLEMENIHSITFMDSSSKMMDVANKKFREKFPTYKNAAFVVGRAEDLVDLAQSADSNKASIQVLDTDENKLNVTSKSSQIKYDTIIETFGLCSHEDPVKALKNFETLLKPGGRIVLLEHGRGDYDFINNVLDGRAEKRLETWGCRWNLDIGEILDDSGLEVTEEKKTHMGTTWCIVAKKKSDVKTNEEMTFVEKYLSPGIQTRIKELQIEGKKQKELELAAQLKQAEQAQTSTASKSVSK</sequence>
<evidence type="ECO:0000256" key="4">
    <source>
        <dbReference type="ARBA" id="ARBA00022679"/>
    </source>
</evidence>
<keyword evidence="3" id="KW-0489">Methyltransferase</keyword>
<accession>A0A9P8TMB9</accession>
<dbReference type="EMBL" id="JAEUBG010002687">
    <property type="protein sequence ID" value="KAH3684136.1"/>
    <property type="molecule type" value="Genomic_DNA"/>
</dbReference>
<organism evidence="11 12">
    <name type="scientific">Wickerhamomyces pijperi</name>
    <name type="common">Yeast</name>
    <name type="synonym">Pichia pijperi</name>
    <dbReference type="NCBI Taxonomy" id="599730"/>
    <lineage>
        <taxon>Eukaryota</taxon>
        <taxon>Fungi</taxon>
        <taxon>Dikarya</taxon>
        <taxon>Ascomycota</taxon>
        <taxon>Saccharomycotina</taxon>
        <taxon>Saccharomycetes</taxon>
        <taxon>Phaffomycetales</taxon>
        <taxon>Wickerhamomycetaceae</taxon>
        <taxon>Wickerhamomyces</taxon>
    </lineage>
</organism>
<dbReference type="PANTHER" id="PTHR42912">
    <property type="entry name" value="METHYLTRANSFERASE"/>
    <property type="match status" value="1"/>
</dbReference>
<keyword evidence="4" id="KW-0808">Transferase</keyword>
<keyword evidence="9 10" id="KW-0472">Membrane</keyword>
<keyword evidence="7 10" id="KW-1133">Transmembrane helix</keyword>
<dbReference type="GO" id="GO:0008168">
    <property type="term" value="F:methyltransferase activity"/>
    <property type="evidence" value="ECO:0007669"/>
    <property type="project" value="UniProtKB-KW"/>
</dbReference>
<comment type="subcellular location">
    <subcellularLocation>
        <location evidence="1">Mitochondrion inner membrane</location>
        <topology evidence="1">Single-pass membrane protein</topology>
    </subcellularLocation>
</comment>
<keyword evidence="12" id="KW-1185">Reference proteome</keyword>
<dbReference type="Proteomes" id="UP000774326">
    <property type="component" value="Unassembled WGS sequence"/>
</dbReference>
<evidence type="ECO:0000313" key="12">
    <source>
        <dbReference type="Proteomes" id="UP000774326"/>
    </source>
</evidence>
<dbReference type="AlphaFoldDB" id="A0A9P8TMB9"/>
<comment type="similarity">
    <text evidence="2">Belongs to the methyltransferase superfamily. METL family.</text>
</comment>
<dbReference type="Gene3D" id="3.40.50.150">
    <property type="entry name" value="Vaccinia Virus protein VP39"/>
    <property type="match status" value="1"/>
</dbReference>
<proteinExistence type="inferred from homology"/>
<dbReference type="CDD" id="cd02440">
    <property type="entry name" value="AdoMet_MTases"/>
    <property type="match status" value="1"/>
</dbReference>
<evidence type="ECO:0000256" key="6">
    <source>
        <dbReference type="ARBA" id="ARBA00022792"/>
    </source>
</evidence>
<gene>
    <name evidence="11" type="ORF">WICPIJ_004866</name>
</gene>
<dbReference type="Pfam" id="PF13489">
    <property type="entry name" value="Methyltransf_23"/>
    <property type="match status" value="1"/>
</dbReference>
<keyword evidence="5 10" id="KW-0812">Transmembrane</keyword>
<reference evidence="11" key="2">
    <citation type="submission" date="2021-01" db="EMBL/GenBank/DDBJ databases">
        <authorList>
            <person name="Schikora-Tamarit M.A."/>
        </authorList>
    </citation>
    <scope>NUCLEOTIDE SEQUENCE</scope>
    <source>
        <strain evidence="11">CBS2887</strain>
    </source>
</reference>
<evidence type="ECO:0000256" key="2">
    <source>
        <dbReference type="ARBA" id="ARBA00009725"/>
    </source>
</evidence>
<dbReference type="PANTHER" id="PTHR42912:SF83">
    <property type="entry name" value="METHYLTRANSFERASE TYPE 11 DOMAIN-CONTAINING PROTEIN"/>
    <property type="match status" value="1"/>
</dbReference>
<reference evidence="11" key="1">
    <citation type="journal article" date="2021" name="Open Biol.">
        <title>Shared evolutionary footprints suggest mitochondrial oxidative damage underlies multiple complex I losses in fungi.</title>
        <authorList>
            <person name="Schikora-Tamarit M.A."/>
            <person name="Marcet-Houben M."/>
            <person name="Nosek J."/>
            <person name="Gabaldon T."/>
        </authorList>
    </citation>
    <scope>NUCLEOTIDE SEQUENCE</scope>
    <source>
        <strain evidence="11">CBS2887</strain>
    </source>
</reference>
<comment type="caution">
    <text evidence="11">The sequence shown here is derived from an EMBL/GenBank/DDBJ whole genome shotgun (WGS) entry which is preliminary data.</text>
</comment>
<dbReference type="InterPro" id="IPR029063">
    <property type="entry name" value="SAM-dependent_MTases_sf"/>
</dbReference>
<name>A0A9P8TMB9_WICPI</name>
<dbReference type="FunFam" id="3.40.50.150:FF:000371">
    <property type="entry name" value="Methyltransferase OMS1, mitochondrial"/>
    <property type="match status" value="1"/>
</dbReference>
<evidence type="ECO:0000256" key="10">
    <source>
        <dbReference type="SAM" id="Phobius"/>
    </source>
</evidence>
<dbReference type="GO" id="GO:0005743">
    <property type="term" value="C:mitochondrial inner membrane"/>
    <property type="evidence" value="ECO:0007669"/>
    <property type="project" value="UniProtKB-SubCell"/>
</dbReference>
<evidence type="ECO:0000313" key="11">
    <source>
        <dbReference type="EMBL" id="KAH3684136.1"/>
    </source>
</evidence>
<keyword evidence="6" id="KW-0999">Mitochondrion inner membrane</keyword>
<dbReference type="InterPro" id="IPR050508">
    <property type="entry name" value="Methyltransf_Superfamily"/>
</dbReference>
<keyword evidence="8" id="KW-0496">Mitochondrion</keyword>
<dbReference type="OrthoDB" id="416496at2759"/>
<protein>
    <recommendedName>
        <fullName evidence="13">Methyltransferase OMS1, mitochondrial</fullName>
    </recommendedName>
</protein>
<evidence type="ECO:0008006" key="13">
    <source>
        <dbReference type="Google" id="ProtNLM"/>
    </source>
</evidence>
<evidence type="ECO:0000256" key="8">
    <source>
        <dbReference type="ARBA" id="ARBA00023128"/>
    </source>
</evidence>
<dbReference type="GO" id="GO:0032259">
    <property type="term" value="P:methylation"/>
    <property type="evidence" value="ECO:0007669"/>
    <property type="project" value="UniProtKB-KW"/>
</dbReference>
<evidence type="ECO:0000256" key="1">
    <source>
        <dbReference type="ARBA" id="ARBA00004434"/>
    </source>
</evidence>
<evidence type="ECO:0000256" key="5">
    <source>
        <dbReference type="ARBA" id="ARBA00022692"/>
    </source>
</evidence>
<evidence type="ECO:0000256" key="9">
    <source>
        <dbReference type="ARBA" id="ARBA00023136"/>
    </source>
</evidence>
<feature type="transmembrane region" description="Helical" evidence="10">
    <location>
        <begin position="77"/>
        <end position="95"/>
    </location>
</feature>
<evidence type="ECO:0000256" key="7">
    <source>
        <dbReference type="ARBA" id="ARBA00022989"/>
    </source>
</evidence>
<dbReference type="SUPFAM" id="SSF53335">
    <property type="entry name" value="S-adenosyl-L-methionine-dependent methyltransferases"/>
    <property type="match status" value="1"/>
</dbReference>